<feature type="domain" description="Reverse transcriptase Ty1/copia-type" evidence="1">
    <location>
        <begin position="3"/>
        <end position="155"/>
    </location>
</feature>
<dbReference type="CDD" id="cd09272">
    <property type="entry name" value="RNase_HI_RT_Ty1"/>
    <property type="match status" value="1"/>
</dbReference>
<organism evidence="2">
    <name type="scientific">Sesamum radiatum</name>
    <name type="common">Black benniseed</name>
    <dbReference type="NCBI Taxonomy" id="300843"/>
    <lineage>
        <taxon>Eukaryota</taxon>
        <taxon>Viridiplantae</taxon>
        <taxon>Streptophyta</taxon>
        <taxon>Embryophyta</taxon>
        <taxon>Tracheophyta</taxon>
        <taxon>Spermatophyta</taxon>
        <taxon>Magnoliopsida</taxon>
        <taxon>eudicotyledons</taxon>
        <taxon>Gunneridae</taxon>
        <taxon>Pentapetalae</taxon>
        <taxon>asterids</taxon>
        <taxon>lamiids</taxon>
        <taxon>Lamiales</taxon>
        <taxon>Pedaliaceae</taxon>
        <taxon>Sesamum</taxon>
    </lineage>
</organism>
<protein>
    <submittedName>
        <fullName evidence="2">Retrovirus-related Pol polyprotein from transposon TNT 1-94</fullName>
    </submittedName>
</protein>
<evidence type="ECO:0000313" key="2">
    <source>
        <dbReference type="EMBL" id="KAL0287520.1"/>
    </source>
</evidence>
<dbReference type="PANTHER" id="PTHR11439:SF496">
    <property type="entry name" value="RNA-DIRECTED DNA POLYMERASE"/>
    <property type="match status" value="1"/>
</dbReference>
<accession>A0AAW2IZ70</accession>
<dbReference type="SUPFAM" id="SSF56672">
    <property type="entry name" value="DNA/RNA polymerases"/>
    <property type="match status" value="1"/>
</dbReference>
<dbReference type="InterPro" id="IPR013103">
    <property type="entry name" value="RVT_2"/>
</dbReference>
<gene>
    <name evidence="2" type="ORF">Sradi_7123700</name>
</gene>
<dbReference type="EMBL" id="JACGWJ010000867">
    <property type="protein sequence ID" value="KAL0287520.1"/>
    <property type="molecule type" value="Genomic_DNA"/>
</dbReference>
<dbReference type="InterPro" id="IPR043502">
    <property type="entry name" value="DNA/RNA_pol_sf"/>
</dbReference>
<dbReference type="AlphaFoldDB" id="A0AAW2IZ70"/>
<name>A0AAW2IZ70_SESRA</name>
<evidence type="ECO:0000259" key="1">
    <source>
        <dbReference type="Pfam" id="PF07727"/>
    </source>
</evidence>
<proteinExistence type="predicted"/>
<dbReference type="Pfam" id="PF07727">
    <property type="entry name" value="RVT_2"/>
    <property type="match status" value="1"/>
</dbReference>
<comment type="caution">
    <text evidence="2">The sequence shown here is derived from an EMBL/GenBank/DDBJ whole genome shotgun (WGS) entry which is preliminary data.</text>
</comment>
<reference evidence="2" key="2">
    <citation type="journal article" date="2024" name="Plant">
        <title>Genomic evolution and insights into agronomic trait innovations of Sesamum species.</title>
        <authorList>
            <person name="Miao H."/>
            <person name="Wang L."/>
            <person name="Qu L."/>
            <person name="Liu H."/>
            <person name="Sun Y."/>
            <person name="Le M."/>
            <person name="Wang Q."/>
            <person name="Wei S."/>
            <person name="Zheng Y."/>
            <person name="Lin W."/>
            <person name="Duan Y."/>
            <person name="Cao H."/>
            <person name="Xiong S."/>
            <person name="Wang X."/>
            <person name="Wei L."/>
            <person name="Li C."/>
            <person name="Ma Q."/>
            <person name="Ju M."/>
            <person name="Zhao R."/>
            <person name="Li G."/>
            <person name="Mu C."/>
            <person name="Tian Q."/>
            <person name="Mei H."/>
            <person name="Zhang T."/>
            <person name="Gao T."/>
            <person name="Zhang H."/>
        </authorList>
    </citation>
    <scope>NUCLEOTIDE SEQUENCE</scope>
    <source>
        <strain evidence="2">G02</strain>
    </source>
</reference>
<sequence>MAKSIRILLAIAAWYDYEIWQMDVKTAFLNGFVEEDIFMDQPEGFTVVGEEQKVCHLQRSIYGLKQASRSWNTHFDEVIRGYDFIKNDYDPCVYKKISGSSIAYLVLYVDDILLIGNDVKMLGDIKAWLSTQFSMKDMGEASYILGIKIYKDRSGRLKRFKMEHSKRGLFPMRYGIKLSKKQSPKTDEELKRMSDIPYASAVGSIQYAVQCTRPDVAYALSVTSRYQACTGKAHWDAVKSILKYLKRTKDMFLIYGGGELILEGYSDASFQSDDDDAKSQSGFVFKLNGGVVAWKSSKQDTTADSTTEAEYIAASEAAKVAVWMKNYIQELDVVPSIAEPVVIFCDNNGDIAQATEPRSHHRSKHILRRYHLLREMVSRGDCRMDRVSSAENTADPLTKPMSQVAHTQHLDKMGLRSMGDWL</sequence>
<dbReference type="PANTHER" id="PTHR11439">
    <property type="entry name" value="GAG-POL-RELATED RETROTRANSPOSON"/>
    <property type="match status" value="1"/>
</dbReference>
<reference evidence="2" key="1">
    <citation type="submission" date="2020-06" db="EMBL/GenBank/DDBJ databases">
        <authorList>
            <person name="Li T."/>
            <person name="Hu X."/>
            <person name="Zhang T."/>
            <person name="Song X."/>
            <person name="Zhang H."/>
            <person name="Dai N."/>
            <person name="Sheng W."/>
            <person name="Hou X."/>
            <person name="Wei L."/>
        </authorList>
    </citation>
    <scope>NUCLEOTIDE SEQUENCE</scope>
    <source>
        <strain evidence="2">G02</strain>
        <tissue evidence="2">Leaf</tissue>
    </source>
</reference>